<evidence type="ECO:0000313" key="5">
    <source>
        <dbReference type="Proteomes" id="UP000002505"/>
    </source>
</evidence>
<evidence type="ECO:0000256" key="1">
    <source>
        <dbReference type="ARBA" id="ARBA00022490"/>
    </source>
</evidence>
<dbReference type="EMBL" id="CP001341">
    <property type="protein sequence ID" value="ACL40963.1"/>
    <property type="molecule type" value="Genomic_DNA"/>
</dbReference>
<keyword evidence="5" id="KW-1185">Reference proteome</keyword>
<dbReference type="GO" id="GO:0006417">
    <property type="term" value="P:regulation of translation"/>
    <property type="evidence" value="ECO:0007669"/>
    <property type="project" value="UniProtKB-KW"/>
</dbReference>
<evidence type="ECO:0000256" key="2">
    <source>
        <dbReference type="ARBA" id="ARBA00022795"/>
    </source>
</evidence>
<dbReference type="RefSeq" id="WP_015938159.1">
    <property type="nucleotide sequence ID" value="NC_011886.1"/>
</dbReference>
<protein>
    <recommendedName>
        <fullName evidence="6">Flagellar assembly factor FliW</fullName>
    </recommendedName>
</protein>
<dbReference type="HOGENOM" id="CLU_112356_3_2_11"/>
<organism evidence="4 5">
    <name type="scientific">Pseudarthrobacter chlorophenolicus (strain ATCC 700700 / DSM 12829 / CIP 107037 / JCM 12360 / KCTC 9906 / NCIMB 13794 / A6)</name>
    <name type="common">Arthrobacter chlorophenolicus</name>
    <dbReference type="NCBI Taxonomy" id="452863"/>
    <lineage>
        <taxon>Bacteria</taxon>
        <taxon>Bacillati</taxon>
        <taxon>Actinomycetota</taxon>
        <taxon>Actinomycetes</taxon>
        <taxon>Micrococcales</taxon>
        <taxon>Micrococcaceae</taxon>
        <taxon>Pseudarthrobacter</taxon>
    </lineage>
</organism>
<dbReference type="Proteomes" id="UP000002505">
    <property type="component" value="Chromosome"/>
</dbReference>
<sequence length="125" mass="12790">MSTITTMPVTFTTPMPGLESLDSFTLRTVDGALGLFALEAHGGGALRLFLADAAVYAPDYSPAIPSDATAAGQTSTLLVVNPGDGKPTVNLAAPVVLNPETGLCTQLILDSNVYSLQAELGGKQP</sequence>
<evidence type="ECO:0000256" key="3">
    <source>
        <dbReference type="ARBA" id="ARBA00022845"/>
    </source>
</evidence>
<dbReference type="InterPro" id="IPR003775">
    <property type="entry name" value="Flagellar_assembly_factor_FliW"/>
</dbReference>
<gene>
    <name evidence="4" type="ordered locus">Achl_3002</name>
</gene>
<dbReference type="eggNOG" id="COG1699">
    <property type="taxonomic scope" value="Bacteria"/>
</dbReference>
<dbReference type="GO" id="GO:0044780">
    <property type="term" value="P:bacterial-type flagellum assembly"/>
    <property type="evidence" value="ECO:0007669"/>
    <property type="project" value="InterPro"/>
</dbReference>
<name>B8HEL8_PSECP</name>
<evidence type="ECO:0008006" key="6">
    <source>
        <dbReference type="Google" id="ProtNLM"/>
    </source>
</evidence>
<keyword evidence="2" id="KW-1005">Bacterial flagellum biogenesis</keyword>
<dbReference type="InterPro" id="IPR024046">
    <property type="entry name" value="Flagellar_assmbl_FliW_dom_sf"/>
</dbReference>
<proteinExistence type="predicted"/>
<dbReference type="SUPFAM" id="SSF141457">
    <property type="entry name" value="BH3618-like"/>
    <property type="match status" value="1"/>
</dbReference>
<keyword evidence="1" id="KW-0963">Cytoplasm</keyword>
<dbReference type="PANTHER" id="PTHR39190">
    <property type="entry name" value="FLAGELLAR ASSEMBLY FACTOR FLIW"/>
    <property type="match status" value="1"/>
</dbReference>
<dbReference type="PANTHER" id="PTHR39190:SF1">
    <property type="entry name" value="FLAGELLAR ASSEMBLY FACTOR FLIW"/>
    <property type="match status" value="1"/>
</dbReference>
<dbReference type="Gene3D" id="2.30.290.10">
    <property type="entry name" value="BH3618-like"/>
    <property type="match status" value="1"/>
</dbReference>
<dbReference type="OrthoDB" id="3268119at2"/>
<dbReference type="AlphaFoldDB" id="B8HEL8"/>
<evidence type="ECO:0000313" key="4">
    <source>
        <dbReference type="EMBL" id="ACL40963.1"/>
    </source>
</evidence>
<dbReference type="KEGG" id="ach:Achl_3002"/>
<keyword evidence="3" id="KW-0810">Translation regulation</keyword>
<reference evidence="4" key="1">
    <citation type="submission" date="2009-01" db="EMBL/GenBank/DDBJ databases">
        <title>Complete sequence of chromosome of Arthrobacter chlorophenolicus A6.</title>
        <authorList>
            <consortium name="US DOE Joint Genome Institute"/>
            <person name="Lucas S."/>
            <person name="Copeland A."/>
            <person name="Lapidus A."/>
            <person name="Glavina del Rio T."/>
            <person name="Tice H."/>
            <person name="Bruce D."/>
            <person name="Goodwin L."/>
            <person name="Pitluck S."/>
            <person name="Goltsman E."/>
            <person name="Clum A."/>
            <person name="Larimer F."/>
            <person name="Land M."/>
            <person name="Hauser L."/>
            <person name="Kyrpides N."/>
            <person name="Mikhailova N."/>
            <person name="Jansson J."/>
            <person name="Richardson P."/>
        </authorList>
    </citation>
    <scope>NUCLEOTIDE SEQUENCE [LARGE SCALE GENOMIC DNA]</scope>
    <source>
        <strain evidence="4">A6</strain>
    </source>
</reference>
<dbReference type="Pfam" id="PF02623">
    <property type="entry name" value="FliW"/>
    <property type="match status" value="1"/>
</dbReference>
<accession>B8HEL8</accession>
<dbReference type="STRING" id="452863.Achl_3002"/>